<keyword evidence="5" id="KW-0689">Ribosomal protein</keyword>
<feature type="region of interest" description="Disordered" evidence="3">
    <location>
        <begin position="154"/>
        <end position="199"/>
    </location>
</feature>
<dbReference type="GeneID" id="61261948"/>
<dbReference type="GO" id="GO:0008080">
    <property type="term" value="F:N-acetyltransferase activity"/>
    <property type="evidence" value="ECO:0007669"/>
    <property type="project" value="InterPro"/>
</dbReference>
<dbReference type="SUPFAM" id="SSF55729">
    <property type="entry name" value="Acyl-CoA N-acyltransferases (Nat)"/>
    <property type="match status" value="1"/>
</dbReference>
<dbReference type="EMBL" id="CP065738">
    <property type="protein sequence ID" value="QPT53843.1"/>
    <property type="molecule type" value="Genomic_DNA"/>
</dbReference>
<feature type="domain" description="N-acetyltransferase" evidence="4">
    <location>
        <begin position="9"/>
        <end position="154"/>
    </location>
</feature>
<keyword evidence="1 5" id="KW-0808">Transferase</keyword>
<keyword evidence="2" id="KW-0012">Acyltransferase</keyword>
<evidence type="ECO:0000313" key="5">
    <source>
        <dbReference type="EMBL" id="QPT53843.1"/>
    </source>
</evidence>
<dbReference type="InterPro" id="IPR000182">
    <property type="entry name" value="GNAT_dom"/>
</dbReference>
<dbReference type="GO" id="GO:0005840">
    <property type="term" value="C:ribosome"/>
    <property type="evidence" value="ECO:0007669"/>
    <property type="project" value="UniProtKB-KW"/>
</dbReference>
<dbReference type="RefSeq" id="WP_129357367.1">
    <property type="nucleotide sequence ID" value="NZ_CP065738.1"/>
</dbReference>
<evidence type="ECO:0000259" key="4">
    <source>
        <dbReference type="PROSITE" id="PS51186"/>
    </source>
</evidence>
<gene>
    <name evidence="5" type="primary">rimI</name>
    <name evidence="5" type="ORF">I6G21_01100</name>
</gene>
<dbReference type="Gene3D" id="3.40.630.30">
    <property type="match status" value="1"/>
</dbReference>
<dbReference type="NCBIfam" id="TIGR01575">
    <property type="entry name" value="rimI"/>
    <property type="match status" value="1"/>
</dbReference>
<dbReference type="AlphaFoldDB" id="A0A7T3CGS2"/>
<evidence type="ECO:0000256" key="1">
    <source>
        <dbReference type="ARBA" id="ARBA00022679"/>
    </source>
</evidence>
<dbReference type="PROSITE" id="PS51186">
    <property type="entry name" value="GNAT"/>
    <property type="match status" value="1"/>
</dbReference>
<dbReference type="PANTHER" id="PTHR43877">
    <property type="entry name" value="AMINOALKYLPHOSPHONATE N-ACETYLTRANSFERASE-RELATED-RELATED"/>
    <property type="match status" value="1"/>
</dbReference>
<dbReference type="Proteomes" id="UP000594975">
    <property type="component" value="Chromosome"/>
</dbReference>
<dbReference type="Pfam" id="PF00583">
    <property type="entry name" value="Acetyltransf_1"/>
    <property type="match status" value="1"/>
</dbReference>
<sequence length="199" mass="21492">MSPALPADCRHRPMAAADIPAVHALETRLFPHDAWPAEMFRAEIAHPTRAYTVVLDEADRIIAYAGMMAVAEIADVQTVAVAPEHEGRGIGRWLLHRMHEQARTARAQRMMLEVRQDNARARGLYEALGYRAVHTRPRYYRDGADAVIMQRDLAPQPGRDGAASIGAGPTGAAPTGAASIGAVGAEALAGNPQTEEEQE</sequence>
<keyword evidence="5" id="KW-0687">Ribonucleoprotein</keyword>
<protein>
    <submittedName>
        <fullName evidence="5">Ribosomal protein S18-alanine N-acetyltransferase</fullName>
    </submittedName>
</protein>
<dbReference type="InterPro" id="IPR016181">
    <property type="entry name" value="Acyl_CoA_acyltransferase"/>
</dbReference>
<dbReference type="KEGG" id="rkr:I6G21_01100"/>
<dbReference type="InterPro" id="IPR006464">
    <property type="entry name" value="AcTrfase_RimI/Ard1"/>
</dbReference>
<evidence type="ECO:0000256" key="3">
    <source>
        <dbReference type="SAM" id="MobiDB-lite"/>
    </source>
</evidence>
<name>A0A7T3CGS2_9MICC</name>
<dbReference type="InterPro" id="IPR050832">
    <property type="entry name" value="Bact_Acetyltransf"/>
</dbReference>
<dbReference type="CDD" id="cd04301">
    <property type="entry name" value="NAT_SF"/>
    <property type="match status" value="1"/>
</dbReference>
<accession>A0A7T3CGS2</accession>
<proteinExistence type="predicted"/>
<feature type="compositionally biased region" description="Low complexity" evidence="3">
    <location>
        <begin position="161"/>
        <end position="182"/>
    </location>
</feature>
<organism evidence="5 6">
    <name type="scientific">Rothia kristinae</name>
    <dbReference type="NCBI Taxonomy" id="37923"/>
    <lineage>
        <taxon>Bacteria</taxon>
        <taxon>Bacillati</taxon>
        <taxon>Actinomycetota</taxon>
        <taxon>Actinomycetes</taxon>
        <taxon>Micrococcales</taxon>
        <taxon>Micrococcaceae</taxon>
        <taxon>Rothia</taxon>
    </lineage>
</organism>
<evidence type="ECO:0000256" key="2">
    <source>
        <dbReference type="ARBA" id="ARBA00023315"/>
    </source>
</evidence>
<reference evidence="5 6" key="1">
    <citation type="submission" date="2020-12" db="EMBL/GenBank/DDBJ databases">
        <title>FDA dAtabase for Regulatory Grade micrObial Sequences (FDA-ARGOS): Supporting development and validation of Infectious Disease Dx tests.</title>
        <authorList>
            <person name="Sproer C."/>
            <person name="Gronow S."/>
            <person name="Severitt S."/>
            <person name="Schroder I."/>
            <person name="Tallon L."/>
            <person name="Sadzewicz L."/>
            <person name="Zhao X."/>
            <person name="Boylan J."/>
            <person name="Ott S."/>
            <person name="Bowen H."/>
            <person name="Vavikolanu K."/>
            <person name="Mehta A."/>
            <person name="Aluvathingal J."/>
            <person name="Nadendla S."/>
            <person name="Lowell S."/>
            <person name="Myers T."/>
            <person name="Yan Y."/>
            <person name="Sichtig H."/>
        </authorList>
    </citation>
    <scope>NUCLEOTIDE SEQUENCE [LARGE SCALE GENOMIC DNA]</scope>
    <source>
        <strain evidence="5 6">FDAARGOS_864</strain>
    </source>
</reference>
<evidence type="ECO:0000313" key="6">
    <source>
        <dbReference type="Proteomes" id="UP000594975"/>
    </source>
</evidence>